<dbReference type="EMBL" id="CP119964">
    <property type="protein sequence ID" value="WFD40623.1"/>
    <property type="molecule type" value="Genomic_DNA"/>
</dbReference>
<feature type="transmembrane region" description="Helical" evidence="2">
    <location>
        <begin position="129"/>
        <end position="151"/>
    </location>
</feature>
<protein>
    <submittedName>
        <fullName evidence="3">Uncharacterized protein</fullName>
    </submittedName>
</protein>
<feature type="transmembrane region" description="Helical" evidence="2">
    <location>
        <begin position="196"/>
        <end position="218"/>
    </location>
</feature>
<feature type="compositionally biased region" description="Polar residues" evidence="1">
    <location>
        <begin position="21"/>
        <end position="39"/>
    </location>
</feature>
<dbReference type="GeneID" id="85227262"/>
<evidence type="ECO:0000256" key="1">
    <source>
        <dbReference type="SAM" id="MobiDB-lite"/>
    </source>
</evidence>
<evidence type="ECO:0000313" key="4">
    <source>
        <dbReference type="Proteomes" id="UP001217754"/>
    </source>
</evidence>
<gene>
    <name evidence="3" type="ORF">MJAP1_003611</name>
</gene>
<keyword evidence="4" id="KW-1185">Reference proteome</keyword>
<feature type="transmembrane region" description="Helical" evidence="2">
    <location>
        <begin position="80"/>
        <end position="98"/>
    </location>
</feature>
<dbReference type="RefSeq" id="XP_060123520.1">
    <property type="nucleotide sequence ID" value="XM_060267537.1"/>
</dbReference>
<reference evidence="3" key="1">
    <citation type="submission" date="2023-03" db="EMBL/GenBank/DDBJ databases">
        <title>Mating type loci evolution in Malassezia.</title>
        <authorList>
            <person name="Coelho M.A."/>
        </authorList>
    </citation>
    <scope>NUCLEOTIDE SEQUENCE</scope>
    <source>
        <strain evidence="3">CBS 9431</strain>
    </source>
</reference>
<proteinExistence type="predicted"/>
<sequence>MSSSYGAYDYGPDYGKSISDNSGYGKVNPNSGSGVSNPKSSTNAPGTTAGSGTGGPYAICIPTTGQCYAYEEFEYVDTGYLFFMCIWAVFLLVFVYYLAKRRAKLEYGILLLFSIVQFIGFAVGSVGKLHVMMVMYSVAMSIMMCLVYLLYARWARLADQCYGRQIFDLGMFHPGFIAFFLVLTAATIGVESWRYYYIWPVHVAIYFAIWVAILVAIARHRKLKGEFKYGTVATDLLEGQFVQERVIVTHPQLDIMLTILVVLASLMLLKAVFLTVIGYSWDYTNVFFQVFCVLPDLGLCVILATFGSIDLFETSQYRSGTYDSDDDLPLDSDQSSKR</sequence>
<feature type="transmembrane region" description="Helical" evidence="2">
    <location>
        <begin position="255"/>
        <end position="281"/>
    </location>
</feature>
<dbReference type="AlphaFoldDB" id="A0AAF0F0Q8"/>
<feature type="region of interest" description="Disordered" evidence="1">
    <location>
        <begin position="21"/>
        <end position="49"/>
    </location>
</feature>
<keyword evidence="2" id="KW-0472">Membrane</keyword>
<feature type="transmembrane region" description="Helical" evidence="2">
    <location>
        <begin position="171"/>
        <end position="190"/>
    </location>
</feature>
<evidence type="ECO:0000313" key="3">
    <source>
        <dbReference type="EMBL" id="WFD40623.1"/>
    </source>
</evidence>
<organism evidence="3 4">
    <name type="scientific">Malassezia japonica</name>
    <dbReference type="NCBI Taxonomy" id="223818"/>
    <lineage>
        <taxon>Eukaryota</taxon>
        <taxon>Fungi</taxon>
        <taxon>Dikarya</taxon>
        <taxon>Basidiomycota</taxon>
        <taxon>Ustilaginomycotina</taxon>
        <taxon>Malasseziomycetes</taxon>
        <taxon>Malasseziales</taxon>
        <taxon>Malasseziaceae</taxon>
        <taxon>Malassezia</taxon>
    </lineage>
</organism>
<accession>A0AAF0F0Q8</accession>
<keyword evidence="2" id="KW-1133">Transmembrane helix</keyword>
<feature type="transmembrane region" description="Helical" evidence="2">
    <location>
        <begin position="287"/>
        <end position="309"/>
    </location>
</feature>
<name>A0AAF0F0Q8_9BASI</name>
<feature type="transmembrane region" description="Helical" evidence="2">
    <location>
        <begin position="105"/>
        <end position="123"/>
    </location>
</feature>
<dbReference type="Proteomes" id="UP001217754">
    <property type="component" value="Chromosome 7"/>
</dbReference>
<evidence type="ECO:0000256" key="2">
    <source>
        <dbReference type="SAM" id="Phobius"/>
    </source>
</evidence>
<keyword evidence="2" id="KW-0812">Transmembrane</keyword>